<proteinExistence type="inferred from homology"/>
<dbReference type="OrthoDB" id="9771846at2"/>
<dbReference type="KEGG" id="oho:Oweho_1094"/>
<name>G8R4L1_OWEHD</name>
<dbReference type="PATRIC" id="fig|926562.3.peg.1109"/>
<dbReference type="HOGENOM" id="CLU_023845_4_0_10"/>
<dbReference type="Proteomes" id="UP000005631">
    <property type="component" value="Chromosome"/>
</dbReference>
<protein>
    <submittedName>
        <fullName evidence="5">Putative glycosyltransferase</fullName>
    </submittedName>
</protein>
<keyword evidence="2" id="KW-0328">Glycosyltransferase</keyword>
<dbReference type="STRING" id="926562.Oweho_1094"/>
<evidence type="ECO:0000256" key="2">
    <source>
        <dbReference type="ARBA" id="ARBA00022676"/>
    </source>
</evidence>
<dbReference type="PANTHER" id="PTHR43179">
    <property type="entry name" value="RHAMNOSYLTRANSFERASE WBBL"/>
    <property type="match status" value="1"/>
</dbReference>
<evidence type="ECO:0000313" key="6">
    <source>
        <dbReference type="Proteomes" id="UP000005631"/>
    </source>
</evidence>
<dbReference type="InterPro" id="IPR001173">
    <property type="entry name" value="Glyco_trans_2-like"/>
</dbReference>
<evidence type="ECO:0000256" key="3">
    <source>
        <dbReference type="ARBA" id="ARBA00022679"/>
    </source>
</evidence>
<dbReference type="Gene3D" id="3.90.550.10">
    <property type="entry name" value="Spore Coat Polysaccharide Biosynthesis Protein SpsA, Chain A"/>
    <property type="match status" value="1"/>
</dbReference>
<dbReference type="AlphaFoldDB" id="G8R4L1"/>
<dbReference type="EMBL" id="CP003156">
    <property type="protein sequence ID" value="AEV32100.1"/>
    <property type="molecule type" value="Genomic_DNA"/>
</dbReference>
<dbReference type="CDD" id="cd04186">
    <property type="entry name" value="GT_2_like_c"/>
    <property type="match status" value="1"/>
</dbReference>
<comment type="similarity">
    <text evidence="1">Belongs to the glycosyltransferase 2 family.</text>
</comment>
<dbReference type="PANTHER" id="PTHR43179:SF12">
    <property type="entry name" value="GALACTOFURANOSYLTRANSFERASE GLFT2"/>
    <property type="match status" value="1"/>
</dbReference>
<evidence type="ECO:0000256" key="1">
    <source>
        <dbReference type="ARBA" id="ARBA00006739"/>
    </source>
</evidence>
<dbReference type="GO" id="GO:0016757">
    <property type="term" value="F:glycosyltransferase activity"/>
    <property type="evidence" value="ECO:0007669"/>
    <property type="project" value="UniProtKB-KW"/>
</dbReference>
<dbReference type="RefSeq" id="WP_014201460.1">
    <property type="nucleotide sequence ID" value="NC_016599.1"/>
</dbReference>
<keyword evidence="3 5" id="KW-0808">Transferase</keyword>
<gene>
    <name evidence="5" type="ordered locus">Oweho_1094</name>
</gene>
<dbReference type="InterPro" id="IPR029044">
    <property type="entry name" value="Nucleotide-diphossugar_trans"/>
</dbReference>
<evidence type="ECO:0000259" key="4">
    <source>
        <dbReference type="Pfam" id="PF00535"/>
    </source>
</evidence>
<accession>G8R4L1</accession>
<sequence>MPETKPQHKIAVAILNWNGAALLRRFLPSVIEHSQAVAQVYVIDNASSDESLEVLKTEFPQVKLIVLNENYGYAGGYNKGLDYIKEDYVVLLNSDVEVTANWLPPLLSQFENNPKLAALQPKIKDLNKKDHFEYAGAAGGHIDILGYPFCRGRLFDTLEEDKGQYDSYQKVFWASGACLVVDSKKYREAGGLNESLFAHMEEIDLCWRMQLQGFEVGCEPASTVYHLGGGTLNKLSSKKTYLNFRNSLIIMFLNLPSGEAFAKIMARLVLDGIAGIKFIFEGKFVHTLAILKAHFHFYVRFNDMMRQKVGKPVKPLNKLEGVYHGSVVQQHYLSKKKKYSEL</sequence>
<dbReference type="eggNOG" id="COG1216">
    <property type="taxonomic scope" value="Bacteria"/>
</dbReference>
<dbReference type="SUPFAM" id="SSF53448">
    <property type="entry name" value="Nucleotide-diphospho-sugar transferases"/>
    <property type="match status" value="1"/>
</dbReference>
<dbReference type="Pfam" id="PF00535">
    <property type="entry name" value="Glycos_transf_2"/>
    <property type="match status" value="1"/>
</dbReference>
<feature type="domain" description="Glycosyltransferase 2-like" evidence="4">
    <location>
        <begin position="12"/>
        <end position="123"/>
    </location>
</feature>
<evidence type="ECO:0000313" key="5">
    <source>
        <dbReference type="EMBL" id="AEV32100.1"/>
    </source>
</evidence>
<keyword evidence="6" id="KW-1185">Reference proteome</keyword>
<organism evidence="5 6">
    <name type="scientific">Owenweeksia hongkongensis (strain DSM 17368 / CIP 108786 / JCM 12287 / NRRL B-23963 / UST20020801)</name>
    <dbReference type="NCBI Taxonomy" id="926562"/>
    <lineage>
        <taxon>Bacteria</taxon>
        <taxon>Pseudomonadati</taxon>
        <taxon>Bacteroidota</taxon>
        <taxon>Flavobacteriia</taxon>
        <taxon>Flavobacteriales</taxon>
        <taxon>Owenweeksiaceae</taxon>
        <taxon>Owenweeksia</taxon>
    </lineage>
</organism>
<reference evidence="5 6" key="1">
    <citation type="journal article" date="2012" name="Stand. Genomic Sci.">
        <title>Genome sequence of the orange-pigmented seawater bacterium Owenweeksia hongkongensis type strain (UST20020801(T)).</title>
        <authorList>
            <person name="Riedel T."/>
            <person name="Held B."/>
            <person name="Nolan M."/>
            <person name="Lucas S."/>
            <person name="Lapidus A."/>
            <person name="Tice H."/>
            <person name="Del Rio T.G."/>
            <person name="Cheng J.F."/>
            <person name="Han C."/>
            <person name="Tapia R."/>
            <person name="Goodwin L.A."/>
            <person name="Pitluck S."/>
            <person name="Liolios K."/>
            <person name="Mavromatis K."/>
            <person name="Pagani I."/>
            <person name="Ivanova N."/>
            <person name="Mikhailova N."/>
            <person name="Pati A."/>
            <person name="Chen A."/>
            <person name="Palaniappan K."/>
            <person name="Rohde M."/>
            <person name="Tindall B.J."/>
            <person name="Detter J.C."/>
            <person name="Goker M."/>
            <person name="Woyke T."/>
            <person name="Bristow J."/>
            <person name="Eisen J.A."/>
            <person name="Markowitz V."/>
            <person name="Hugenholtz P."/>
            <person name="Klenk H.P."/>
            <person name="Kyrpides N.C."/>
        </authorList>
    </citation>
    <scope>NUCLEOTIDE SEQUENCE</scope>
    <source>
        <strain evidence="6">DSM 17368 / JCM 12287 / NRRL B-23963</strain>
    </source>
</reference>